<proteinExistence type="predicted"/>
<sequence length="250" mass="27127">MCLDEDTTSMSQMTSMLHDASRNTKYETAITKAIQAFIQEHGRPPVVLDIGQGTGLLSMLAVRAGAEDVYGAELYEPLAQIAREVTTLNCGDRIKVIAKRSTDLRVGESGDLPRRADMCINEIYDSALLGEGCLPAFRHALANLLVDKPVMVPAGAEVHGVLLSSKFLRSRHDISTAEFSEGVPVARNPRAAACRGGRRALPLQGAELEDAVNLSEPFHALSFRFGESFPEEGCRSRKVCVPGRKQAMES</sequence>
<dbReference type="AlphaFoldDB" id="D7FJG7"/>
<dbReference type="EMBL" id="FN649742">
    <property type="protein sequence ID" value="CBJ29070.1"/>
    <property type="molecule type" value="Genomic_DNA"/>
</dbReference>
<keyword evidence="1 2" id="KW-0949">S-adenosyl-L-methionine</keyword>
<dbReference type="GO" id="GO:0016274">
    <property type="term" value="F:protein-arginine N-methyltransferase activity"/>
    <property type="evidence" value="ECO:0007669"/>
    <property type="project" value="InterPro"/>
</dbReference>
<protein>
    <recommendedName>
        <fullName evidence="5">Protein arginine N-methyltransferase</fullName>
    </recommendedName>
</protein>
<reference evidence="3 4" key="1">
    <citation type="journal article" date="2010" name="Nature">
        <title>The Ectocarpus genome and the independent evolution of multicellularity in brown algae.</title>
        <authorList>
            <person name="Cock J.M."/>
            <person name="Sterck L."/>
            <person name="Rouze P."/>
            <person name="Scornet D."/>
            <person name="Allen A.E."/>
            <person name="Amoutzias G."/>
            <person name="Anthouard V."/>
            <person name="Artiguenave F."/>
            <person name="Aury J.M."/>
            <person name="Badger J.H."/>
            <person name="Beszteri B."/>
            <person name="Billiau K."/>
            <person name="Bonnet E."/>
            <person name="Bothwell J.H."/>
            <person name="Bowler C."/>
            <person name="Boyen C."/>
            <person name="Brownlee C."/>
            <person name="Carrano C.J."/>
            <person name="Charrier B."/>
            <person name="Cho G.Y."/>
            <person name="Coelho S.M."/>
            <person name="Collen J."/>
            <person name="Corre E."/>
            <person name="Da Silva C."/>
            <person name="Delage L."/>
            <person name="Delaroque N."/>
            <person name="Dittami S.M."/>
            <person name="Doulbeau S."/>
            <person name="Elias M."/>
            <person name="Farnham G."/>
            <person name="Gachon C.M."/>
            <person name="Gschloessl B."/>
            <person name="Heesch S."/>
            <person name="Jabbari K."/>
            <person name="Jubin C."/>
            <person name="Kawai H."/>
            <person name="Kimura K."/>
            <person name="Kloareg B."/>
            <person name="Kupper F.C."/>
            <person name="Lang D."/>
            <person name="Le Bail A."/>
            <person name="Leblanc C."/>
            <person name="Lerouge P."/>
            <person name="Lohr M."/>
            <person name="Lopez P.J."/>
            <person name="Martens C."/>
            <person name="Maumus F."/>
            <person name="Michel G."/>
            <person name="Miranda-Saavedra D."/>
            <person name="Morales J."/>
            <person name="Moreau H."/>
            <person name="Motomura T."/>
            <person name="Nagasato C."/>
            <person name="Napoli C.A."/>
            <person name="Nelson D.R."/>
            <person name="Nyvall-Collen P."/>
            <person name="Peters A.F."/>
            <person name="Pommier C."/>
            <person name="Potin P."/>
            <person name="Poulain J."/>
            <person name="Quesneville H."/>
            <person name="Read B."/>
            <person name="Rensing S.A."/>
            <person name="Ritter A."/>
            <person name="Rousvoal S."/>
            <person name="Samanta M."/>
            <person name="Samson G."/>
            <person name="Schroeder D.C."/>
            <person name="Segurens B."/>
            <person name="Strittmatter M."/>
            <person name="Tonon T."/>
            <person name="Tregear J.W."/>
            <person name="Valentin K."/>
            <person name="von Dassow P."/>
            <person name="Yamagishi T."/>
            <person name="Van de Peer Y."/>
            <person name="Wincker P."/>
        </authorList>
    </citation>
    <scope>NUCLEOTIDE SEQUENCE [LARGE SCALE GENOMIC DNA]</scope>
    <source>
        <strain evidence="4">Ec32 / CCAP1310/4</strain>
    </source>
</reference>
<dbReference type="eggNOG" id="KOG1501">
    <property type="taxonomic scope" value="Eukaryota"/>
</dbReference>
<keyword evidence="4" id="KW-1185">Reference proteome</keyword>
<dbReference type="GO" id="GO:0042054">
    <property type="term" value="F:histone methyltransferase activity"/>
    <property type="evidence" value="ECO:0007669"/>
    <property type="project" value="TreeGrafter"/>
</dbReference>
<evidence type="ECO:0000256" key="2">
    <source>
        <dbReference type="PROSITE-ProRule" id="PRU01015"/>
    </source>
</evidence>
<dbReference type="PANTHER" id="PTHR11006:SF4">
    <property type="entry name" value="PROTEIN ARGININE N-METHYLTRANSFERASE 7"/>
    <property type="match status" value="1"/>
</dbReference>
<dbReference type="InParanoid" id="D7FJG7"/>
<organism evidence="3 4">
    <name type="scientific">Ectocarpus siliculosus</name>
    <name type="common">Brown alga</name>
    <name type="synonym">Conferva siliculosa</name>
    <dbReference type="NCBI Taxonomy" id="2880"/>
    <lineage>
        <taxon>Eukaryota</taxon>
        <taxon>Sar</taxon>
        <taxon>Stramenopiles</taxon>
        <taxon>Ochrophyta</taxon>
        <taxon>PX clade</taxon>
        <taxon>Phaeophyceae</taxon>
        <taxon>Ectocarpales</taxon>
        <taxon>Ectocarpaceae</taxon>
        <taxon>Ectocarpus</taxon>
    </lineage>
</organism>
<evidence type="ECO:0000313" key="3">
    <source>
        <dbReference type="EMBL" id="CBJ29070.1"/>
    </source>
</evidence>
<dbReference type="OrthoDB" id="412876at2759"/>
<dbReference type="InterPro" id="IPR025799">
    <property type="entry name" value="Arg_MeTrfase"/>
</dbReference>
<keyword evidence="2" id="KW-0808">Transferase</keyword>
<dbReference type="FunFam" id="3.40.50.150:FF:000071">
    <property type="entry name" value="Protein arginine N-methyltransferase 7"/>
    <property type="match status" value="1"/>
</dbReference>
<dbReference type="Pfam" id="PF06325">
    <property type="entry name" value="PrmA"/>
    <property type="match status" value="1"/>
</dbReference>
<dbReference type="EMBL" id="FN647953">
    <property type="protein sequence ID" value="CBJ29070.1"/>
    <property type="molecule type" value="Genomic_DNA"/>
</dbReference>
<evidence type="ECO:0000313" key="4">
    <source>
        <dbReference type="Proteomes" id="UP000002630"/>
    </source>
</evidence>
<evidence type="ECO:0000256" key="1">
    <source>
        <dbReference type="ARBA" id="ARBA00022691"/>
    </source>
</evidence>
<dbReference type="PROSITE" id="PS51678">
    <property type="entry name" value="SAM_MT_PRMT"/>
    <property type="match status" value="1"/>
</dbReference>
<dbReference type="Proteomes" id="UP000002630">
    <property type="component" value="Linkage Group LG17"/>
</dbReference>
<evidence type="ECO:0008006" key="5">
    <source>
        <dbReference type="Google" id="ProtNLM"/>
    </source>
</evidence>
<accession>D7FJG7</accession>
<dbReference type="SUPFAM" id="SSF53335">
    <property type="entry name" value="S-adenosyl-L-methionine-dependent methyltransferases"/>
    <property type="match status" value="1"/>
</dbReference>
<name>D7FJG7_ECTSI</name>
<dbReference type="InterPro" id="IPR029063">
    <property type="entry name" value="SAM-dependent_MTases_sf"/>
</dbReference>
<dbReference type="STRING" id="2880.D7FJG7"/>
<dbReference type="PANTHER" id="PTHR11006">
    <property type="entry name" value="PROTEIN ARGININE N-METHYLTRANSFERASE"/>
    <property type="match status" value="1"/>
</dbReference>
<keyword evidence="2" id="KW-0489">Methyltransferase</keyword>
<gene>
    <name evidence="3" type="ORF">Esi_0133_0084</name>
</gene>
<dbReference type="GO" id="GO:0032259">
    <property type="term" value="P:methylation"/>
    <property type="evidence" value="ECO:0007669"/>
    <property type="project" value="UniProtKB-KW"/>
</dbReference>
<dbReference type="CDD" id="cd02440">
    <property type="entry name" value="AdoMet_MTases"/>
    <property type="match status" value="1"/>
</dbReference>
<dbReference type="Gene3D" id="3.40.50.150">
    <property type="entry name" value="Vaccinia Virus protein VP39"/>
    <property type="match status" value="1"/>
</dbReference>